<feature type="domain" description="SGNH hydrolase-type esterase" evidence="1">
    <location>
        <begin position="49"/>
        <end position="220"/>
    </location>
</feature>
<dbReference type="Proteomes" id="UP000001504">
    <property type="component" value="Segment"/>
</dbReference>
<keyword evidence="3" id="KW-1185">Reference proteome</keyword>
<evidence type="ECO:0000259" key="1">
    <source>
        <dbReference type="Pfam" id="PF13472"/>
    </source>
</evidence>
<accession>D4P7Z6</accession>
<organism evidence="2 3">
    <name type="scientific">Rhodococcus phage ReqiPine5</name>
    <dbReference type="NCBI Taxonomy" id="691963"/>
    <lineage>
        <taxon>Viruses</taxon>
        <taxon>Duplodnaviria</taxon>
        <taxon>Heunggongvirae</taxon>
        <taxon>Uroviricota</taxon>
        <taxon>Caudoviricetes</taxon>
        <taxon>Caudoviricetes incertae sedis</taxon>
        <taxon>Reqipinevirus</taxon>
        <taxon>Reqipinevirus reqipine5</taxon>
    </lineage>
</organism>
<dbReference type="KEGG" id="vg:18564132"/>
<protein>
    <submittedName>
        <fullName evidence="2">Gp21</fullName>
    </submittedName>
</protein>
<name>D4P7Z6_9CAUD</name>
<evidence type="ECO:0000313" key="3">
    <source>
        <dbReference type="Proteomes" id="UP000001504"/>
    </source>
</evidence>
<dbReference type="RefSeq" id="YP_009016202.1">
    <property type="nucleotide sequence ID" value="NC_023722.1"/>
</dbReference>
<dbReference type="EMBL" id="GU580943">
    <property type="protein sequence ID" value="ADD81126.1"/>
    <property type="molecule type" value="Genomic_DNA"/>
</dbReference>
<dbReference type="InterPro" id="IPR013830">
    <property type="entry name" value="SGNH_hydro"/>
</dbReference>
<sequence length="421" mass="44339">MPYIRPYPNGYKDFPDKTTPVTGAVLNAMDDALERLDRVAPYRPTFVTLGDSRTQYNGKVIVPAGSTGAIAKDNRGYVTRAMIELGQPLTWLENGGVGGDTVAMMLARTDGLLAYDPGFLIGFGAINSVNNGVSSETIISELTQIFDKAAAKGTTVIWGTDWISPGTEEAEKPVAAGVNAWLRGLALVRPDFYLVDYARVMSDPTSGFVPVSLGADQLHQDAPGGAVMGKALADVLRPLVTPRAQLPTSNADTRNLVANGLFTGDASGLATGWGKGSAAASVHSKVVRTDGVPGEWQQVVCTAETATSLTRQTVLSTTDLVVGDKVFAVIEFECDEAGWDATEFTLQLQTIGGAAGSPTVPKIVNDNALAAVSPLPAPVIRKGILRTPNLPIIDGATHLQVSVRLRGSGTYRVARVGVYRA</sequence>
<dbReference type="InterPro" id="IPR036514">
    <property type="entry name" value="SGNH_hydro_sf"/>
</dbReference>
<gene>
    <name evidence="2" type="ORF">ReqiPine5gene21</name>
</gene>
<dbReference type="SUPFAM" id="SSF52266">
    <property type="entry name" value="SGNH hydrolase"/>
    <property type="match status" value="1"/>
</dbReference>
<dbReference type="GeneID" id="18564132"/>
<dbReference type="Pfam" id="PF13472">
    <property type="entry name" value="Lipase_GDSL_2"/>
    <property type="match status" value="1"/>
</dbReference>
<evidence type="ECO:0000313" key="2">
    <source>
        <dbReference type="EMBL" id="ADD81126.1"/>
    </source>
</evidence>
<reference evidence="2 3" key="1">
    <citation type="journal article" date="2011" name="Appl. Environ. Microbiol.">
        <title>Genomic and functional analyses of Rhodococcus equi phages ReqiPepy6, ReqiPoco6, ReqiPine5, and ReqiDocB7.</title>
        <authorList>
            <person name="Summer E.J."/>
            <person name="Liu M."/>
            <person name="Gill J.J."/>
            <person name="Grant M."/>
            <person name="Chan-Cortes T.N."/>
            <person name="Ferguson L."/>
            <person name="Janes C."/>
            <person name="Lange K."/>
            <person name="Bertoli M."/>
            <person name="Moore C."/>
            <person name="Orchard R.C."/>
            <person name="Cohen N."/>
            <person name="Young R."/>
        </authorList>
    </citation>
    <scope>NUCLEOTIDE SEQUENCE [LARGE SCALE GENOMIC DNA]</scope>
</reference>
<proteinExistence type="predicted"/>
<dbReference type="Gene3D" id="3.40.50.1110">
    <property type="entry name" value="SGNH hydrolase"/>
    <property type="match status" value="1"/>
</dbReference>